<dbReference type="Pfam" id="PF00535">
    <property type="entry name" value="Glycos_transf_2"/>
    <property type="match status" value="1"/>
</dbReference>
<dbReference type="Proteomes" id="UP000548582">
    <property type="component" value="Unassembled WGS sequence"/>
</dbReference>
<dbReference type="Pfam" id="PF00534">
    <property type="entry name" value="Glycos_transf_1"/>
    <property type="match status" value="1"/>
</dbReference>
<dbReference type="InterPro" id="IPR029044">
    <property type="entry name" value="Nucleotide-diphossugar_trans"/>
</dbReference>
<protein>
    <submittedName>
        <fullName evidence="4">Glycosyltransferase</fullName>
    </submittedName>
</protein>
<dbReference type="InterPro" id="IPR001296">
    <property type="entry name" value="Glyco_trans_1"/>
</dbReference>
<gene>
    <name evidence="4" type="ORF">GWK16_19315</name>
</gene>
<dbReference type="SUPFAM" id="SSF53756">
    <property type="entry name" value="UDP-Glycosyltransferase/glycogen phosphorylase"/>
    <property type="match status" value="1"/>
</dbReference>
<feature type="domain" description="Glycosyltransferase 2-like" evidence="3">
    <location>
        <begin position="963"/>
        <end position="1072"/>
    </location>
</feature>
<sequence>MEADPQRLAVLEHSGLFDAAYYLAAHPDIAAAGVEPFAHFIEQGYTEGRRPNPYFDPLWYLAQHPDVMEGGLNPLFHYAFHGEAEGRRPSPFFDPAWYRAQYQLAAGEIALAHWLKHRETGRFSPLQEFDVDYYLGRNPDVAAAGIDPFEHFWTQGYREGRNPSAAFDVRFYAQRYLRGDLSENPFAHWLAHRHEPGVHGRMPDDEPTIPREVRRFTRPGPDFEEFRPLPGDAARRVKLLTYYLPQFHAFPQNDAWWGTGFTEWTNVPRGMPRFQGHYQPRVPRDLGFYSLEGNETFRRQVEMAKAGGVHGFVFYWYWFNGTRLLEKPVERFLADPSIDMPFALMWANENWTRRWDGAESEVLISQDYRPDDDERMVAEFARHFADPRYIRVGGRPLLMVYRPALIPDAKSTIARWRHLFREGHGEEPLLVMAQGFGDVDPRPYGLDGAIEFPPHKLTQNLEPIATGLDILDADFTGKVYRYEDVVRVSLDEKTPDFPLIRTAVPSWDNDARRQGNGLTITGSTPAKYEAWLAALIEQAGEHPFHGEAFVCVNAWNEWCEGAYLEPDLHFGSAYLNATGRAVTGVTRLGEDVPPRLLLVGHDAFPGGAQQLLLSIATTLRRTYGCEIEVLLLGGGALEPAYRRVAPTTVVADAAAAAARIGALAARGFRHAIVNTTASGHAVPALRAAGIAATLLVHELPRLIREKHLESAARAGIGAAQKVVFPAPFVRDEVLGLLGLAADDRCVLRPQGIYKDVTAPAGAEERIREEFGIGPDDRLVLGIGYADMRKGFDLFLQLWRLLRWRGRHRVHLCWLGGMDPAMEGWLGDEIADAKATGTFHVPGRRDDVGAFLRAADAYALTSREDPFPSVALEALAVGLPVVAFERSGGIPGLLARTGTGIVVPYGDVTAMSEAVAGAIRARHDDEERRRGRATRQGLAARHFGWRPYVRDLLHMAVPELPSVSVAVPNYNYARYMPERLGSIFAQSLPVNEVIVLDDCSTDDSLEVIRAVAARHRREIRLEPNEQNSGSVFAQWRKAAELAKGEFLWIAEADDLSDPDFLLRATARMREDPAIRFAFTDSRTVHADGQAMWPDYKQYYATLGPGALARSEVFTAEEFVGRFLSVKNLVLNVSAVVWRRDALLAAMDACGEALRDFRMAGDWRLYLQALAAPGARVAYEASPLNVHRRHGGSVTHALDAGRHVEEIALCQAFARDAFPASTGSAEAQRAYLAEVAAQLGAPTPSPRSKRRSTRRTKSRGS</sequence>
<dbReference type="CDD" id="cd03801">
    <property type="entry name" value="GT4_PimA-like"/>
    <property type="match status" value="1"/>
</dbReference>
<dbReference type="AlphaFoldDB" id="A0A848EJ31"/>
<comment type="caution">
    <text evidence="4">The sequence shown here is derived from an EMBL/GenBank/DDBJ whole genome shotgun (WGS) entry which is preliminary data.</text>
</comment>
<dbReference type="PANTHER" id="PTHR41244:SF1">
    <property type="entry name" value="GLYCOSYLTRANSFERASE"/>
    <property type="match status" value="1"/>
</dbReference>
<dbReference type="Gene3D" id="3.90.550.10">
    <property type="entry name" value="Spore Coat Polysaccharide Biosynthesis Protein SpsA, Chain A"/>
    <property type="match status" value="1"/>
</dbReference>
<keyword evidence="5" id="KW-1185">Reference proteome</keyword>
<dbReference type="Gene3D" id="3.40.50.2000">
    <property type="entry name" value="Glycogen Phosphorylase B"/>
    <property type="match status" value="2"/>
</dbReference>
<evidence type="ECO:0000259" key="2">
    <source>
        <dbReference type="Pfam" id="PF00534"/>
    </source>
</evidence>
<dbReference type="Pfam" id="PF14307">
    <property type="entry name" value="Glyco_tran_WbsX"/>
    <property type="match status" value="1"/>
</dbReference>
<accession>A0A848EJ31</accession>
<dbReference type="EMBL" id="JABBKX010000008">
    <property type="protein sequence ID" value="NMJ43407.1"/>
    <property type="molecule type" value="Genomic_DNA"/>
</dbReference>
<feature type="compositionally biased region" description="Basic residues" evidence="1">
    <location>
        <begin position="1245"/>
        <end position="1259"/>
    </location>
</feature>
<name>A0A848EJ31_9PROT</name>
<dbReference type="InterPro" id="IPR032719">
    <property type="entry name" value="WbsX"/>
</dbReference>
<reference evidence="4 5" key="1">
    <citation type="submission" date="2020-03" db="EMBL/GenBank/DDBJ databases">
        <authorList>
            <person name="Sun Q."/>
        </authorList>
    </citation>
    <scope>NUCLEOTIDE SEQUENCE [LARGE SCALE GENOMIC DNA]</scope>
    <source>
        <strain evidence="4 5">JC162</strain>
    </source>
</reference>
<evidence type="ECO:0000256" key="1">
    <source>
        <dbReference type="SAM" id="MobiDB-lite"/>
    </source>
</evidence>
<feature type="domain" description="Glycosyl transferase family 1" evidence="2">
    <location>
        <begin position="764"/>
        <end position="928"/>
    </location>
</feature>
<dbReference type="CDD" id="cd11579">
    <property type="entry name" value="Glyco_tran_WbsX"/>
    <property type="match status" value="1"/>
</dbReference>
<evidence type="ECO:0000313" key="4">
    <source>
        <dbReference type="EMBL" id="NMJ43407.1"/>
    </source>
</evidence>
<feature type="region of interest" description="Disordered" evidence="1">
    <location>
        <begin position="1236"/>
        <end position="1259"/>
    </location>
</feature>
<evidence type="ECO:0000259" key="3">
    <source>
        <dbReference type="Pfam" id="PF00535"/>
    </source>
</evidence>
<dbReference type="Gene3D" id="3.20.20.80">
    <property type="entry name" value="Glycosidases"/>
    <property type="match status" value="1"/>
</dbReference>
<dbReference type="SUPFAM" id="SSF53448">
    <property type="entry name" value="Nucleotide-diphospho-sugar transferases"/>
    <property type="match status" value="1"/>
</dbReference>
<evidence type="ECO:0000313" key="5">
    <source>
        <dbReference type="Proteomes" id="UP000548582"/>
    </source>
</evidence>
<proteinExistence type="predicted"/>
<dbReference type="InterPro" id="IPR001173">
    <property type="entry name" value="Glyco_trans_2-like"/>
</dbReference>
<dbReference type="GO" id="GO:0016757">
    <property type="term" value="F:glycosyltransferase activity"/>
    <property type="evidence" value="ECO:0007669"/>
    <property type="project" value="InterPro"/>
</dbReference>
<organism evidence="4 5">
    <name type="scientific">Neoroseomonas marina</name>
    <dbReference type="NCBI Taxonomy" id="1232220"/>
    <lineage>
        <taxon>Bacteria</taxon>
        <taxon>Pseudomonadati</taxon>
        <taxon>Pseudomonadota</taxon>
        <taxon>Alphaproteobacteria</taxon>
        <taxon>Acetobacterales</taxon>
        <taxon>Acetobacteraceae</taxon>
        <taxon>Neoroseomonas</taxon>
    </lineage>
</organism>
<dbReference type="PANTHER" id="PTHR41244">
    <property type="entry name" value="RHAMNAN SYNTHESIS F"/>
    <property type="match status" value="1"/>
</dbReference>
<keyword evidence="4" id="KW-0808">Transferase</keyword>